<evidence type="ECO:0008006" key="8">
    <source>
        <dbReference type="Google" id="ProtNLM"/>
    </source>
</evidence>
<keyword evidence="3" id="KW-0862">Zinc</keyword>
<dbReference type="Proteomes" id="UP001160148">
    <property type="component" value="Unassembled WGS sequence"/>
</dbReference>
<reference evidence="6 7" key="1">
    <citation type="submission" date="2023-01" db="EMBL/GenBank/DDBJ databases">
        <authorList>
            <person name="Whitehead M."/>
        </authorList>
    </citation>
    <scope>NUCLEOTIDE SEQUENCE [LARGE SCALE GENOMIC DNA]</scope>
</reference>
<evidence type="ECO:0000256" key="1">
    <source>
        <dbReference type="ARBA" id="ARBA00022723"/>
    </source>
</evidence>
<dbReference type="GO" id="GO:0008270">
    <property type="term" value="F:zinc ion binding"/>
    <property type="evidence" value="ECO:0007669"/>
    <property type="project" value="UniProtKB-KW"/>
</dbReference>
<keyword evidence="2" id="KW-0863">Zinc-finger</keyword>
<organism evidence="6 7">
    <name type="scientific">Macrosiphum euphorbiae</name>
    <name type="common">potato aphid</name>
    <dbReference type="NCBI Taxonomy" id="13131"/>
    <lineage>
        <taxon>Eukaryota</taxon>
        <taxon>Metazoa</taxon>
        <taxon>Ecdysozoa</taxon>
        <taxon>Arthropoda</taxon>
        <taxon>Hexapoda</taxon>
        <taxon>Insecta</taxon>
        <taxon>Pterygota</taxon>
        <taxon>Neoptera</taxon>
        <taxon>Paraneoptera</taxon>
        <taxon>Hemiptera</taxon>
        <taxon>Sternorrhyncha</taxon>
        <taxon>Aphidomorpha</taxon>
        <taxon>Aphidoidea</taxon>
        <taxon>Aphididae</taxon>
        <taxon>Macrosiphini</taxon>
        <taxon>Macrosiphum</taxon>
    </lineage>
</organism>
<gene>
    <name evidence="6" type="ORF">MEUPH1_LOCUS6551</name>
</gene>
<proteinExistence type="predicted"/>
<protein>
    <recommendedName>
        <fullName evidence="8">MULE transposase domain-containing protein</fullName>
    </recommendedName>
</protein>
<evidence type="ECO:0000313" key="6">
    <source>
        <dbReference type="EMBL" id="CAI6350051.1"/>
    </source>
</evidence>
<dbReference type="AlphaFoldDB" id="A0AAV0W2M5"/>
<dbReference type="Gene3D" id="2.20.25.240">
    <property type="match status" value="1"/>
</dbReference>
<keyword evidence="7" id="KW-1185">Reference proteome</keyword>
<dbReference type="InterPro" id="IPR018289">
    <property type="entry name" value="MULE_transposase_dom"/>
</dbReference>
<dbReference type="InterPro" id="IPR007588">
    <property type="entry name" value="Znf_FLYWCH"/>
</dbReference>
<dbReference type="PANTHER" id="PTHR47160:SF10">
    <property type="entry name" value="MULE TRANSPOSASE DOMAIN-CONTAINING PROTEIN"/>
    <property type="match status" value="1"/>
</dbReference>
<dbReference type="Pfam" id="PF04500">
    <property type="entry name" value="FLYWCH"/>
    <property type="match status" value="1"/>
</dbReference>
<comment type="caution">
    <text evidence="6">The sequence shown here is derived from an EMBL/GenBank/DDBJ whole genome shotgun (WGS) entry which is preliminary data.</text>
</comment>
<dbReference type="EMBL" id="CARXXK010000001">
    <property type="protein sequence ID" value="CAI6350051.1"/>
    <property type="molecule type" value="Genomic_DNA"/>
</dbReference>
<accession>A0AAV0W2M5</accession>
<name>A0AAV0W2M5_9HEMI</name>
<dbReference type="Pfam" id="PF10551">
    <property type="entry name" value="MULE"/>
    <property type="match status" value="1"/>
</dbReference>
<feature type="domain" description="FLYWCH-type" evidence="4">
    <location>
        <begin position="6"/>
        <end position="67"/>
    </location>
</feature>
<evidence type="ECO:0000259" key="4">
    <source>
        <dbReference type="Pfam" id="PF04500"/>
    </source>
</evidence>
<evidence type="ECO:0000259" key="5">
    <source>
        <dbReference type="Pfam" id="PF10551"/>
    </source>
</evidence>
<evidence type="ECO:0000256" key="2">
    <source>
        <dbReference type="ARBA" id="ARBA00022771"/>
    </source>
</evidence>
<feature type="domain" description="MULE transposase" evidence="5">
    <location>
        <begin position="188"/>
        <end position="285"/>
    </location>
</feature>
<sequence>MSHQIIKSNKNTEKVCFNGHMYTKHYSTLISDVWRCSKASSLKCPGKLKTSKENPTEIPIIDKAHTHSPDTHEVEVNKCLARMKHKAATTSTNPIEIYCEELGSLDNETRAKMPPETITKRTLRNQRSKNNLKEPRHLDDCVIEGDWALTNDGLRLLLKDSIEDQFEDRVIIFATDKGLKHLTEADTWMFDGNFAMAPSIFQQLYVIRVKIHDLYITTVYCLLEKKTQTTYEYMLQSLLNACHNQNLYPDPINVHIDFEKAAINAVTSILGEHVNIKVCFFHLTQSTYRKIQSLGLVNLYT</sequence>
<evidence type="ECO:0000313" key="7">
    <source>
        <dbReference type="Proteomes" id="UP001160148"/>
    </source>
</evidence>
<dbReference type="PANTHER" id="PTHR47160">
    <property type="entry name" value="PUTATIVE-RELATED"/>
    <property type="match status" value="1"/>
</dbReference>
<keyword evidence="1" id="KW-0479">Metal-binding</keyword>
<evidence type="ECO:0000256" key="3">
    <source>
        <dbReference type="ARBA" id="ARBA00022833"/>
    </source>
</evidence>